<proteinExistence type="predicted"/>
<accession>A0ABY7ACN2</accession>
<evidence type="ECO:0000256" key="2">
    <source>
        <dbReference type="SAM" id="Phobius"/>
    </source>
</evidence>
<feature type="region of interest" description="Disordered" evidence="1">
    <location>
        <begin position="51"/>
        <end position="97"/>
    </location>
</feature>
<feature type="compositionally biased region" description="Basic and acidic residues" evidence="1">
    <location>
        <begin position="65"/>
        <end position="97"/>
    </location>
</feature>
<reference evidence="3" key="1">
    <citation type="submission" date="2022-11" db="EMBL/GenBank/DDBJ databases">
        <title>Lacrimispora xylanolytica sy1, complete genome.</title>
        <authorList>
            <person name="Choi S."/>
        </authorList>
    </citation>
    <scope>NUCLEOTIDE SEQUENCE</scope>
    <source>
        <strain evidence="3">Sy1</strain>
    </source>
</reference>
<keyword evidence="2" id="KW-1133">Transmembrane helix</keyword>
<dbReference type="Proteomes" id="UP001163115">
    <property type="component" value="Chromosome"/>
</dbReference>
<gene>
    <name evidence="3" type="ORF">OW255_00895</name>
</gene>
<dbReference type="EMBL" id="CP113524">
    <property type="protein sequence ID" value="WAJ24115.1"/>
    <property type="molecule type" value="Genomic_DNA"/>
</dbReference>
<protein>
    <submittedName>
        <fullName evidence="3">Uncharacterized protein</fullName>
    </submittedName>
</protein>
<sequence>MRINEMEIKGKDQPLLAKENDPSTSEIRKAVEQAMLRETIAAEASFIEEVGENVKASQTDASNAPKEETREPEKSTDRAAISEEGDPYRDRRDGNEELDRIREEEKLKEALKALKDWMPSFNKMVEDEINDLTAMYQELLRSILEHIPVGSREAQISTLNEKLSELLLKLLNSRLGELKALLDTYGSKEAKEAVRKALYYNVTGKAIDRKELLIIFKDLFNADMGLKDGKDSLSSSQKYSQGQERQGMIYQPDGSGRIKNEPGYAGRIAKEAYLPQPHWTKEMALEVKNISGAQVSISPMAEKNVYTIQDLALAERFSEYINHSGNLFGAAALSGSSEELYGFLAALMTIKTQVYCIRSGLDKGLASELREAVDRLIDFYIQEEYRRSSENGRQSQGQKPFFQPKDAYKIFYYIMGLYHTNGDLSESFNKGIRQAYRQFLKKQEGIKASEESFCFFSGEKKDTREDWKAGKRYVEQDFKEFTALLNESGENMLPIGVLELSPWGMFLEPEPSDNKEKGLAPPHLIWGLGLILFVFILSLIISIR</sequence>
<keyword evidence="2" id="KW-0472">Membrane</keyword>
<organism evidence="3 4">
    <name type="scientific">Lacrimispora xylanolytica</name>
    <dbReference type="NCBI Taxonomy" id="29375"/>
    <lineage>
        <taxon>Bacteria</taxon>
        <taxon>Bacillati</taxon>
        <taxon>Bacillota</taxon>
        <taxon>Clostridia</taxon>
        <taxon>Lachnospirales</taxon>
        <taxon>Lachnospiraceae</taxon>
        <taxon>Lacrimispora</taxon>
    </lineage>
</organism>
<name>A0ABY7ACN2_9FIRM</name>
<feature type="region of interest" description="Disordered" evidence="1">
    <location>
        <begin position="1"/>
        <end position="24"/>
    </location>
</feature>
<dbReference type="RefSeq" id="WP_268115336.1">
    <property type="nucleotide sequence ID" value="NZ_CP113524.1"/>
</dbReference>
<feature type="region of interest" description="Disordered" evidence="1">
    <location>
        <begin position="231"/>
        <end position="257"/>
    </location>
</feature>
<keyword evidence="2" id="KW-0812">Transmembrane</keyword>
<feature type="compositionally biased region" description="Polar residues" evidence="1">
    <location>
        <begin position="232"/>
        <end position="244"/>
    </location>
</feature>
<keyword evidence="4" id="KW-1185">Reference proteome</keyword>
<evidence type="ECO:0000256" key="1">
    <source>
        <dbReference type="SAM" id="MobiDB-lite"/>
    </source>
</evidence>
<evidence type="ECO:0000313" key="4">
    <source>
        <dbReference type="Proteomes" id="UP001163115"/>
    </source>
</evidence>
<feature type="transmembrane region" description="Helical" evidence="2">
    <location>
        <begin position="524"/>
        <end position="543"/>
    </location>
</feature>
<evidence type="ECO:0000313" key="3">
    <source>
        <dbReference type="EMBL" id="WAJ24115.1"/>
    </source>
</evidence>